<dbReference type="Proteomes" id="UP000297654">
    <property type="component" value="Unassembled WGS sequence"/>
</dbReference>
<feature type="signal peptide" evidence="1">
    <location>
        <begin position="1"/>
        <end position="27"/>
    </location>
</feature>
<evidence type="ECO:0000256" key="1">
    <source>
        <dbReference type="SAM" id="SignalP"/>
    </source>
</evidence>
<dbReference type="AlphaFoldDB" id="A0A5F0D2G0"/>
<reference evidence="2 3" key="1">
    <citation type="submission" date="2019-03" db="EMBL/GenBank/DDBJ databases">
        <title>Genomics of glacier-inhabiting Cryobacterium strains.</title>
        <authorList>
            <person name="Liu Q."/>
            <person name="Xin Y.-H."/>
        </authorList>
    </citation>
    <scope>NUCLEOTIDE SEQUENCE [LARGE SCALE GENOMIC DNA]</scope>
    <source>
        <strain evidence="2 3">Hh15</strain>
    </source>
</reference>
<dbReference type="EMBL" id="SOFF01000031">
    <property type="protein sequence ID" value="TFB88623.1"/>
    <property type="molecule type" value="Genomic_DNA"/>
</dbReference>
<sequence>MKHPRVLVLALPLLVLASLTACAPAHATVDDCVTYMITELTMRGVDVAPVLESGDVLDKCLENLESMSQDEFDRIFLPE</sequence>
<evidence type="ECO:0000313" key="2">
    <source>
        <dbReference type="EMBL" id="TFB88623.1"/>
    </source>
</evidence>
<gene>
    <name evidence="2" type="ORF">E3O10_12655</name>
</gene>
<organism evidence="2 3">
    <name type="scientific">Cryobacterium luteum</name>
    <dbReference type="NCBI Taxonomy" id="1424661"/>
    <lineage>
        <taxon>Bacteria</taxon>
        <taxon>Bacillati</taxon>
        <taxon>Actinomycetota</taxon>
        <taxon>Actinomycetes</taxon>
        <taxon>Micrococcales</taxon>
        <taxon>Microbacteriaceae</taxon>
        <taxon>Cryobacterium</taxon>
    </lineage>
</organism>
<keyword evidence="3" id="KW-1185">Reference proteome</keyword>
<dbReference type="PROSITE" id="PS51257">
    <property type="entry name" value="PROKAR_LIPOPROTEIN"/>
    <property type="match status" value="1"/>
</dbReference>
<protein>
    <submittedName>
        <fullName evidence="2">Uncharacterized protein</fullName>
    </submittedName>
</protein>
<name>A0A5F0D2G0_9MICO</name>
<proteinExistence type="predicted"/>
<dbReference type="RefSeq" id="WP_134450406.1">
    <property type="nucleotide sequence ID" value="NZ_FOCN01000001.1"/>
</dbReference>
<keyword evidence="1" id="KW-0732">Signal</keyword>
<accession>A0A5F0D2G0</accession>
<evidence type="ECO:0000313" key="3">
    <source>
        <dbReference type="Proteomes" id="UP000297654"/>
    </source>
</evidence>
<feature type="chain" id="PRO_5023036263" evidence="1">
    <location>
        <begin position="28"/>
        <end position="79"/>
    </location>
</feature>
<comment type="caution">
    <text evidence="2">The sequence shown here is derived from an EMBL/GenBank/DDBJ whole genome shotgun (WGS) entry which is preliminary data.</text>
</comment>